<dbReference type="EMBL" id="CADCVU010000211">
    <property type="protein sequence ID" value="CAA9520041.1"/>
    <property type="molecule type" value="Genomic_DNA"/>
</dbReference>
<accession>A0A6J4TDR6</accession>
<evidence type="ECO:0000256" key="1">
    <source>
        <dbReference type="SAM" id="MobiDB-lite"/>
    </source>
</evidence>
<evidence type="ECO:0000313" key="2">
    <source>
        <dbReference type="EMBL" id="CAA9520041.1"/>
    </source>
</evidence>
<feature type="compositionally biased region" description="Basic and acidic residues" evidence="1">
    <location>
        <begin position="9"/>
        <end position="18"/>
    </location>
</feature>
<organism evidence="2">
    <name type="scientific">uncultured Solirubrobacterales bacterium</name>
    <dbReference type="NCBI Taxonomy" id="768556"/>
    <lineage>
        <taxon>Bacteria</taxon>
        <taxon>Bacillati</taxon>
        <taxon>Actinomycetota</taxon>
        <taxon>Thermoleophilia</taxon>
        <taxon>Solirubrobacterales</taxon>
        <taxon>environmental samples</taxon>
    </lineage>
</organism>
<gene>
    <name evidence="2" type="ORF">AVDCRST_MAG45-2441</name>
</gene>
<dbReference type="AlphaFoldDB" id="A0A6J4TDR6"/>
<feature type="non-terminal residue" evidence="2">
    <location>
        <position position="76"/>
    </location>
</feature>
<sequence length="76" mass="8150">GRSLARVPPDQRRLRAPADRQGLGRVAEGPRRVGGRAARARRERPAPARGSRHQSLVGAGGDRALRVRARSAPAEV</sequence>
<protein>
    <submittedName>
        <fullName evidence="2">Uncharacterized protein</fullName>
    </submittedName>
</protein>
<proteinExistence type="predicted"/>
<name>A0A6J4TDR6_9ACTN</name>
<feature type="non-terminal residue" evidence="2">
    <location>
        <position position="1"/>
    </location>
</feature>
<feature type="region of interest" description="Disordered" evidence="1">
    <location>
        <begin position="1"/>
        <end position="76"/>
    </location>
</feature>
<reference evidence="2" key="1">
    <citation type="submission" date="2020-02" db="EMBL/GenBank/DDBJ databases">
        <authorList>
            <person name="Meier V. D."/>
        </authorList>
    </citation>
    <scope>NUCLEOTIDE SEQUENCE</scope>
    <source>
        <strain evidence="2">AVDCRST_MAG45</strain>
    </source>
</reference>